<dbReference type="Proteomes" id="UP001153331">
    <property type="component" value="Unassembled WGS sequence"/>
</dbReference>
<comment type="caution">
    <text evidence="1">The sequence shown here is derived from an EMBL/GenBank/DDBJ whole genome shotgun (WGS) entry which is preliminary data.</text>
</comment>
<evidence type="ECO:0000313" key="1">
    <source>
        <dbReference type="EMBL" id="KAJ8111995.1"/>
    </source>
</evidence>
<sequence>MVERTGFKRLALTGPPQYVFNFPLAFPLVRFSVMTCKHTDVREFDGLRSCLACGETRFETPSDENPKQQQEYLYTDLRCLEHGRTIRMVILQPGDYCDPIQCSLVLSGLQHADYEAVSYTWATEDGDDHRSQRIEVDNSLLFVTKNCEATLRRLRERKIRRFWMDALCINQANTSERNHQVGLMDDIYREANCVHACIEAPGQDFSRCMRWLSVGNGHPKDQLASLFALRYFSRVWVIQEVALARKVILHVNNDSAVLTKKILSLLRNGSGYSNLILPPPLQAFLDKHNFDNATYLLHMSISASCSDPRDQVYGTISLLPPVLRMAIPVDYSLRTEQVFANAICACIQGTQSLEVLQFARLDNEESELAIARSFGMEHLRQYLEWATHGARSKPPNFLGDEHKFLSSFNFDQDANPPDDRGNMKISLPEEHVQVPSIPGHLLPCFRIRALLIDLLSPSSNIET</sequence>
<gene>
    <name evidence="1" type="ORF">OPT61_g5531</name>
</gene>
<organism evidence="1 2">
    <name type="scientific">Boeremia exigua</name>
    <dbReference type="NCBI Taxonomy" id="749465"/>
    <lineage>
        <taxon>Eukaryota</taxon>
        <taxon>Fungi</taxon>
        <taxon>Dikarya</taxon>
        <taxon>Ascomycota</taxon>
        <taxon>Pezizomycotina</taxon>
        <taxon>Dothideomycetes</taxon>
        <taxon>Pleosporomycetidae</taxon>
        <taxon>Pleosporales</taxon>
        <taxon>Pleosporineae</taxon>
        <taxon>Didymellaceae</taxon>
        <taxon>Boeremia</taxon>
    </lineage>
</organism>
<keyword evidence="2" id="KW-1185">Reference proteome</keyword>
<dbReference type="EMBL" id="JAPHNI010000359">
    <property type="protein sequence ID" value="KAJ8111995.1"/>
    <property type="molecule type" value="Genomic_DNA"/>
</dbReference>
<reference evidence="1" key="1">
    <citation type="submission" date="2022-11" db="EMBL/GenBank/DDBJ databases">
        <title>Genome Sequence of Boeremia exigua.</title>
        <authorList>
            <person name="Buettner E."/>
        </authorList>
    </citation>
    <scope>NUCLEOTIDE SEQUENCE</scope>
    <source>
        <strain evidence="1">CU02</strain>
    </source>
</reference>
<protein>
    <submittedName>
        <fullName evidence="1">Uncharacterized protein</fullName>
    </submittedName>
</protein>
<accession>A0ACC2IA32</accession>
<evidence type="ECO:0000313" key="2">
    <source>
        <dbReference type="Proteomes" id="UP001153331"/>
    </source>
</evidence>
<proteinExistence type="predicted"/>
<name>A0ACC2IA32_9PLEO</name>